<proteinExistence type="predicted"/>
<protein>
    <submittedName>
        <fullName evidence="1">Uncharacterized protein</fullName>
    </submittedName>
</protein>
<dbReference type="EMBL" id="OB660547">
    <property type="protein sequence ID" value="CAD7225304.1"/>
    <property type="molecule type" value="Genomic_DNA"/>
</dbReference>
<evidence type="ECO:0000313" key="1">
    <source>
        <dbReference type="EMBL" id="CAD7225304.1"/>
    </source>
</evidence>
<accession>A0A7R8W5I7</accession>
<organism evidence="1">
    <name type="scientific">Cyprideis torosa</name>
    <dbReference type="NCBI Taxonomy" id="163714"/>
    <lineage>
        <taxon>Eukaryota</taxon>
        <taxon>Metazoa</taxon>
        <taxon>Ecdysozoa</taxon>
        <taxon>Arthropoda</taxon>
        <taxon>Crustacea</taxon>
        <taxon>Oligostraca</taxon>
        <taxon>Ostracoda</taxon>
        <taxon>Podocopa</taxon>
        <taxon>Podocopida</taxon>
        <taxon>Cytherocopina</taxon>
        <taxon>Cytheroidea</taxon>
        <taxon>Cytherideidae</taxon>
        <taxon>Cyprideis</taxon>
    </lineage>
</organism>
<reference evidence="1" key="1">
    <citation type="submission" date="2020-11" db="EMBL/GenBank/DDBJ databases">
        <authorList>
            <person name="Tran Van P."/>
        </authorList>
    </citation>
    <scope>NUCLEOTIDE SEQUENCE</scope>
</reference>
<gene>
    <name evidence="1" type="ORF">CTOB1V02_LOCUS3249</name>
</gene>
<sequence length="203" mass="23842">MFRNLLLFFVTLYLSLQTPSIAKKWDGWDLHALYKEKYECPTFEKDVVSGVVVHNRSVYKDRIIPGEYPFYFNLNVKEELAKDTTIRSEFLFKNTWGIYRMTFEKSLCDLALDYNDQYCNAIWEKSSNTCPCPPTQRDWVTWTDGLVVNFPLPESTVFEEDCELDLRVYLESAETDHEDVRRIYGCTGFKMDLKWIETANAGA</sequence>
<name>A0A7R8W5I7_9CRUS</name>
<dbReference type="AlphaFoldDB" id="A0A7R8W5I7"/>